<dbReference type="InterPro" id="IPR036865">
    <property type="entry name" value="CRAL-TRIO_dom_sf"/>
</dbReference>
<feature type="region of interest" description="Disordered" evidence="1">
    <location>
        <begin position="45"/>
        <end position="87"/>
    </location>
</feature>
<dbReference type="EMBL" id="CALNXJ010000023">
    <property type="protein sequence ID" value="CAH3128480.1"/>
    <property type="molecule type" value="Genomic_DNA"/>
</dbReference>
<dbReference type="Gene3D" id="3.40.525.10">
    <property type="entry name" value="CRAL-TRIO lipid binding domain"/>
    <property type="match status" value="1"/>
</dbReference>
<gene>
    <name evidence="3" type="ORF">PMEA_00013490</name>
</gene>
<comment type="caution">
    <text evidence="3">The sequence shown here is derived from an EMBL/GenBank/DDBJ whole genome shotgun (WGS) entry which is preliminary data.</text>
</comment>
<feature type="compositionally biased region" description="Polar residues" evidence="1">
    <location>
        <begin position="48"/>
        <end position="59"/>
    </location>
</feature>
<accession>A0AAU9WWP9</accession>
<reference evidence="3 4" key="1">
    <citation type="submission" date="2022-05" db="EMBL/GenBank/DDBJ databases">
        <authorList>
            <consortium name="Genoscope - CEA"/>
            <person name="William W."/>
        </authorList>
    </citation>
    <scope>NUCLEOTIDE SEQUENCE [LARGE SCALE GENOMIC DNA]</scope>
</reference>
<feature type="non-terminal residue" evidence="3">
    <location>
        <position position="670"/>
    </location>
</feature>
<evidence type="ECO:0000259" key="2">
    <source>
        <dbReference type="Pfam" id="PF00650"/>
    </source>
</evidence>
<evidence type="ECO:0000313" key="3">
    <source>
        <dbReference type="EMBL" id="CAH3128480.1"/>
    </source>
</evidence>
<feature type="non-terminal residue" evidence="3">
    <location>
        <position position="1"/>
    </location>
</feature>
<proteinExistence type="predicted"/>
<name>A0AAU9WWP9_9CNID</name>
<feature type="compositionally biased region" description="Basic and acidic residues" evidence="1">
    <location>
        <begin position="60"/>
        <end position="80"/>
    </location>
</feature>
<evidence type="ECO:0000313" key="4">
    <source>
        <dbReference type="Proteomes" id="UP001159428"/>
    </source>
</evidence>
<feature type="domain" description="CRAL-TRIO" evidence="2">
    <location>
        <begin position="535"/>
        <end position="662"/>
    </location>
</feature>
<dbReference type="Proteomes" id="UP001159428">
    <property type="component" value="Unassembled WGS sequence"/>
</dbReference>
<feature type="region of interest" description="Disordered" evidence="1">
    <location>
        <begin position="131"/>
        <end position="167"/>
    </location>
</feature>
<sequence>EEAGTSNRPSIPDNLMELHHESRAEFFETVQLHCKAVMERVRAVKESLNLSDPSKQSQRSSDKEKLSDFSPERTEGKKEQSFGLNAQDQGQKIKENVERIIELVRSGKKMQFSNTRLSASEKLSFPVATTDAGQEHRQQTSPAVEEKTVQSEKTTENSVPMDSSLNSVEETKLSSAYSVLDGKALMELSNKDTCLKVSSLKECGDGITHSACPYRRESREHDQSHSALSSGDCKGLFEEISSEEQTALTVNEIEKDISALMNEENQLTGRNSTFDTHVDTSFEYLNNHSSFSIQAHLKKANDSSVLSGSQKMMPWSRRVEDPLWQMAVKIVRDIYVRIGCHENYLRYASWVDEPNDDTIKLDTTALPCNDALSNEKITIPEGNDNNSENVDKLCANGMASTALESTHSNTEEPSIETSSFQTDQLEVAPVNASYDVQRTPKMPVKRASLRRGQKKWSALKKRRKSLAFGRKENETNGSRKPLTLGKSTAEVASLNFNQEGSTIENRENPLQKERRQIGDEDRLSSLKGFISLKDARTKDGEDIIVVNPSKIPSKRDFTGRKEYNEIMARLFRVKVRYTDYHIKKAITFTLWSVHAVTQRRSKLRSRKWATEFYKLLMNRYQNRLARCVFFKPSFKLRALVILSKPFFSNNMREKIVIVKSRRKFSKAQGK</sequence>
<evidence type="ECO:0000256" key="1">
    <source>
        <dbReference type="SAM" id="MobiDB-lite"/>
    </source>
</evidence>
<feature type="compositionally biased region" description="Polar residues" evidence="1">
    <location>
        <begin position="156"/>
        <end position="167"/>
    </location>
</feature>
<organism evidence="3 4">
    <name type="scientific">Pocillopora meandrina</name>
    <dbReference type="NCBI Taxonomy" id="46732"/>
    <lineage>
        <taxon>Eukaryota</taxon>
        <taxon>Metazoa</taxon>
        <taxon>Cnidaria</taxon>
        <taxon>Anthozoa</taxon>
        <taxon>Hexacorallia</taxon>
        <taxon>Scleractinia</taxon>
        <taxon>Astrocoeniina</taxon>
        <taxon>Pocilloporidae</taxon>
        <taxon>Pocillopora</taxon>
    </lineage>
</organism>
<dbReference type="CDD" id="cd00170">
    <property type="entry name" value="SEC14"/>
    <property type="match status" value="1"/>
</dbReference>
<dbReference type="SUPFAM" id="SSF52087">
    <property type="entry name" value="CRAL/TRIO domain"/>
    <property type="match status" value="1"/>
</dbReference>
<dbReference type="Pfam" id="PF00650">
    <property type="entry name" value="CRAL_TRIO"/>
    <property type="match status" value="1"/>
</dbReference>
<feature type="compositionally biased region" description="Basic and acidic residues" evidence="1">
    <location>
        <begin position="133"/>
        <end position="155"/>
    </location>
</feature>
<protein>
    <recommendedName>
        <fullName evidence="2">CRAL-TRIO domain-containing protein</fullName>
    </recommendedName>
</protein>
<keyword evidence="4" id="KW-1185">Reference proteome</keyword>
<dbReference type="InterPro" id="IPR001251">
    <property type="entry name" value="CRAL-TRIO_dom"/>
</dbReference>
<dbReference type="AlphaFoldDB" id="A0AAU9WWP9"/>